<evidence type="ECO:0000313" key="8">
    <source>
        <dbReference type="EMBL" id="UYP48466.1"/>
    </source>
</evidence>
<feature type="transmembrane region" description="Helical" evidence="7">
    <location>
        <begin position="104"/>
        <end position="123"/>
    </location>
</feature>
<dbReference type="Proteomes" id="UP001208689">
    <property type="component" value="Chromosome"/>
</dbReference>
<evidence type="ECO:0000256" key="3">
    <source>
        <dbReference type="ARBA" id="ARBA00022475"/>
    </source>
</evidence>
<dbReference type="PANTHER" id="PTHR30003:SF2">
    <property type="entry name" value="L-LACTATE PERMEASE"/>
    <property type="match status" value="1"/>
</dbReference>
<keyword evidence="4 7" id="KW-0812">Transmembrane</keyword>
<feature type="transmembrane region" description="Helical" evidence="7">
    <location>
        <begin position="31"/>
        <end position="49"/>
    </location>
</feature>
<evidence type="ECO:0000256" key="7">
    <source>
        <dbReference type="SAM" id="Phobius"/>
    </source>
</evidence>
<gene>
    <name evidence="8" type="ORF">NEF87_004751</name>
</gene>
<evidence type="ECO:0000256" key="4">
    <source>
        <dbReference type="ARBA" id="ARBA00022692"/>
    </source>
</evidence>
<dbReference type="PANTHER" id="PTHR30003">
    <property type="entry name" value="L-LACTATE PERMEASE"/>
    <property type="match status" value="1"/>
</dbReference>
<name>A0ABY6I0X2_9ARCH</name>
<reference evidence="8" key="1">
    <citation type="submission" date="2022-09" db="EMBL/GenBank/DDBJ databases">
        <title>Actin cytoskeleton and complex cell architecture in an #Asgard archaeon.</title>
        <authorList>
            <person name="Ponce Toledo R.I."/>
            <person name="Schleper C."/>
            <person name="Rodrigues Oliveira T."/>
            <person name="Wollweber F."/>
            <person name="Xu J."/>
            <person name="Rittmann S."/>
            <person name="Klingl A."/>
            <person name="Pilhofer M."/>
        </authorList>
    </citation>
    <scope>NUCLEOTIDE SEQUENCE</scope>
    <source>
        <strain evidence="8">B-35</strain>
    </source>
</reference>
<keyword evidence="9" id="KW-1185">Reference proteome</keyword>
<feature type="transmembrane region" description="Helical" evidence="7">
    <location>
        <begin position="212"/>
        <end position="229"/>
    </location>
</feature>
<feature type="transmembrane region" description="Helical" evidence="7">
    <location>
        <begin position="527"/>
        <end position="546"/>
    </location>
</feature>
<feature type="transmembrane region" description="Helical" evidence="7">
    <location>
        <begin position="285"/>
        <end position="307"/>
    </location>
</feature>
<feature type="transmembrane region" description="Helical" evidence="7">
    <location>
        <begin position="179"/>
        <end position="200"/>
    </location>
</feature>
<feature type="transmembrane region" description="Helical" evidence="7">
    <location>
        <begin position="55"/>
        <end position="81"/>
    </location>
</feature>
<evidence type="ECO:0000256" key="1">
    <source>
        <dbReference type="ARBA" id="ARBA00004651"/>
    </source>
</evidence>
<evidence type="ECO:0008006" key="10">
    <source>
        <dbReference type="Google" id="ProtNLM"/>
    </source>
</evidence>
<evidence type="ECO:0000256" key="6">
    <source>
        <dbReference type="ARBA" id="ARBA00023136"/>
    </source>
</evidence>
<dbReference type="Pfam" id="PF02652">
    <property type="entry name" value="Lactate_perm"/>
    <property type="match status" value="1"/>
</dbReference>
<keyword evidence="3" id="KW-1003">Cell membrane</keyword>
<feature type="transmembrane region" description="Helical" evidence="7">
    <location>
        <begin position="327"/>
        <end position="347"/>
    </location>
</feature>
<feature type="transmembrane region" description="Helical" evidence="7">
    <location>
        <begin position="368"/>
        <end position="394"/>
    </location>
</feature>
<feature type="transmembrane region" description="Helical" evidence="7">
    <location>
        <begin position="6"/>
        <end position="24"/>
    </location>
</feature>
<protein>
    <recommendedName>
        <fullName evidence="10">L-lactate permease</fullName>
    </recommendedName>
</protein>
<organism evidence="8 9">
    <name type="scientific">Candidatus Lokiarchaeum ossiferum</name>
    <dbReference type="NCBI Taxonomy" id="2951803"/>
    <lineage>
        <taxon>Archaea</taxon>
        <taxon>Promethearchaeati</taxon>
        <taxon>Promethearchaeota</taxon>
        <taxon>Promethearchaeia</taxon>
        <taxon>Promethearchaeales</taxon>
        <taxon>Promethearchaeaceae</taxon>
        <taxon>Candidatus Lokiarchaeum</taxon>
    </lineage>
</organism>
<proteinExistence type="predicted"/>
<sequence length="558" mass="60477">MGLFLNIVLILLPFIVGVFLLIYFKMKAHQVGIIIYAIMFVLAIIIFKTNWKVGILASLAGMLKSFPISMMVLTSIFMMTYQEKTGSLQKIVVNFKKIGGGNQAFQIMFINLALGTFLVSIGATPVTMLPPVLLAMGYSAFAAVSLPAIGYDPLCTFALLAVPAVFFAEFMGIPLQEAGFAFSLYMPIITLGIAFGMLWLAGGKKLLFNKESLVFAITAGLVAGGTAIVTNYFGIVTLTGVISGLATALALLLVAKIKKIKIFDPSVLSEEEKLVDQSMPLWKAFFPWILLIIFAIVTNLIPAIHQFLTEDLALPVTIGEVVVKTEVFSHAYFWVLISTLLSIPILRKYKKGSLKESAQIWIKRSLRPVFTAAIFFGIAFLFINSGTILINGAWEKVNSNNMVSILSEGTAQTFGRFYPLVVPFVGLFAGFISGSETSAIAMFTNFHAQTAVSLGMNPIAVGTANGVGGGLASVISPAKIQNAAATIDEVGIEGEIIKKTAPITFLMCISVALICFGWASSFSWWKWLIMASIYIVFLGIGVFILNKRDTLPHIGKKE</sequence>
<feature type="transmembrane region" description="Helical" evidence="7">
    <location>
        <begin position="235"/>
        <end position="255"/>
    </location>
</feature>
<evidence type="ECO:0000256" key="2">
    <source>
        <dbReference type="ARBA" id="ARBA00022448"/>
    </source>
</evidence>
<evidence type="ECO:0000313" key="9">
    <source>
        <dbReference type="Proteomes" id="UP001208689"/>
    </source>
</evidence>
<keyword evidence="5 7" id="KW-1133">Transmembrane helix</keyword>
<dbReference type="InterPro" id="IPR003804">
    <property type="entry name" value="Lactate_perm"/>
</dbReference>
<keyword evidence="6 7" id="KW-0472">Membrane</keyword>
<comment type="subcellular location">
    <subcellularLocation>
        <location evidence="1">Cell membrane</location>
        <topology evidence="1">Multi-pass membrane protein</topology>
    </subcellularLocation>
</comment>
<accession>A0ABY6I0X2</accession>
<feature type="transmembrane region" description="Helical" evidence="7">
    <location>
        <begin position="503"/>
        <end position="521"/>
    </location>
</feature>
<dbReference type="EMBL" id="CP104013">
    <property type="protein sequence ID" value="UYP48466.1"/>
    <property type="molecule type" value="Genomic_DNA"/>
</dbReference>
<keyword evidence="2" id="KW-0813">Transport</keyword>
<feature type="transmembrane region" description="Helical" evidence="7">
    <location>
        <begin position="414"/>
        <end position="432"/>
    </location>
</feature>
<evidence type="ECO:0000256" key="5">
    <source>
        <dbReference type="ARBA" id="ARBA00022989"/>
    </source>
</evidence>